<proteinExistence type="predicted"/>
<organism evidence="2 3">
    <name type="scientific">Anatilimnocola aggregata</name>
    <dbReference type="NCBI Taxonomy" id="2528021"/>
    <lineage>
        <taxon>Bacteria</taxon>
        <taxon>Pseudomonadati</taxon>
        <taxon>Planctomycetota</taxon>
        <taxon>Planctomycetia</taxon>
        <taxon>Pirellulales</taxon>
        <taxon>Pirellulaceae</taxon>
        <taxon>Anatilimnocola</taxon>
    </lineage>
</organism>
<dbReference type="AlphaFoldDB" id="A0A517YFG5"/>
<keyword evidence="3" id="KW-1185">Reference proteome</keyword>
<dbReference type="KEGG" id="aagg:ETAA8_40830"/>
<dbReference type="InterPro" id="IPR018721">
    <property type="entry name" value="DUF2252"/>
</dbReference>
<feature type="compositionally biased region" description="Polar residues" evidence="1">
    <location>
        <begin position="1"/>
        <end position="23"/>
    </location>
</feature>
<evidence type="ECO:0000256" key="1">
    <source>
        <dbReference type="SAM" id="MobiDB-lite"/>
    </source>
</evidence>
<gene>
    <name evidence="2" type="ORF">ETAA8_40830</name>
</gene>
<protein>
    <recommendedName>
        <fullName evidence="4">DUF2252 domain-containing protein</fullName>
    </recommendedName>
</protein>
<dbReference type="Pfam" id="PF10009">
    <property type="entry name" value="DUF2252"/>
    <property type="match status" value="1"/>
</dbReference>
<evidence type="ECO:0000313" key="3">
    <source>
        <dbReference type="Proteomes" id="UP000315017"/>
    </source>
</evidence>
<dbReference type="EMBL" id="CP036274">
    <property type="protein sequence ID" value="QDU28977.1"/>
    <property type="molecule type" value="Genomic_DNA"/>
</dbReference>
<feature type="region of interest" description="Disordered" evidence="1">
    <location>
        <begin position="1"/>
        <end position="42"/>
    </location>
</feature>
<dbReference type="Proteomes" id="UP000315017">
    <property type="component" value="Chromosome"/>
</dbReference>
<reference evidence="2 3" key="1">
    <citation type="submission" date="2019-02" db="EMBL/GenBank/DDBJ databases">
        <title>Deep-cultivation of Planctomycetes and their phenomic and genomic characterization uncovers novel biology.</title>
        <authorList>
            <person name="Wiegand S."/>
            <person name="Jogler M."/>
            <person name="Boedeker C."/>
            <person name="Pinto D."/>
            <person name="Vollmers J."/>
            <person name="Rivas-Marin E."/>
            <person name="Kohn T."/>
            <person name="Peeters S.H."/>
            <person name="Heuer A."/>
            <person name="Rast P."/>
            <person name="Oberbeckmann S."/>
            <person name="Bunk B."/>
            <person name="Jeske O."/>
            <person name="Meyerdierks A."/>
            <person name="Storesund J.E."/>
            <person name="Kallscheuer N."/>
            <person name="Luecker S."/>
            <person name="Lage O.M."/>
            <person name="Pohl T."/>
            <person name="Merkel B.J."/>
            <person name="Hornburger P."/>
            <person name="Mueller R.-W."/>
            <person name="Bruemmer F."/>
            <person name="Labrenz M."/>
            <person name="Spormann A.M."/>
            <person name="Op den Camp H."/>
            <person name="Overmann J."/>
            <person name="Amann R."/>
            <person name="Jetten M.S.M."/>
            <person name="Mascher T."/>
            <person name="Medema M.H."/>
            <person name="Devos D.P."/>
            <person name="Kaster A.-K."/>
            <person name="Ovreas L."/>
            <person name="Rohde M."/>
            <person name="Galperin M.Y."/>
            <person name="Jogler C."/>
        </authorList>
    </citation>
    <scope>NUCLEOTIDE SEQUENCE [LARGE SCALE GENOMIC DNA]</scope>
    <source>
        <strain evidence="2 3">ETA_A8</strain>
    </source>
</reference>
<dbReference type="RefSeq" id="WP_202921104.1">
    <property type="nucleotide sequence ID" value="NZ_CP036274.1"/>
</dbReference>
<accession>A0A517YFG5</accession>
<dbReference type="PANTHER" id="PTHR39441">
    <property type="entry name" value="DUF2252 DOMAIN-CONTAINING PROTEIN"/>
    <property type="match status" value="1"/>
</dbReference>
<dbReference type="PANTHER" id="PTHR39441:SF1">
    <property type="entry name" value="DUF2252 DOMAIN-CONTAINING PROTEIN"/>
    <property type="match status" value="1"/>
</dbReference>
<feature type="compositionally biased region" description="Basic and acidic residues" evidence="1">
    <location>
        <begin position="24"/>
        <end position="42"/>
    </location>
</feature>
<sequence length="473" mass="53229">MQKNQSLSGNPVPVETSSTVSPRSSRDELRALGKSLREKCPRSDHSIWEPAEHRRDPVALIEESNQGRMPQLIPIRHGRMLQSPFAFYRGSALNMAADLAGTPTSGIRVQACGDCHLMNFGAFATPERRVIFDINDLDETLSAPWEWDLKRLAASFVLACRDNGLSEDDARDAVLSCARSYREHMAEYSRMSVLEVWYASIDVDTLMETIKDEETVKRMQKRLAKAREHSVLEHDFPQLATTAGLAPTIRDNPPLIFHPQEQEREELMSRVHIHFAQYRETLQADRRLLLDRFQLVDAALKVVGVGSVGTYCAILLLMASEDDPLFLQVKQARPSVLEAYAGASPHVNQGERIVHGCRMMQSANDIFLGWVEGEAGRHFYIRQLRDMKIKPMVEVFTAAVMREYAELCGWAVAHAHGRSGEPTKISGYLGKNDSFDKAIADFSKAYADQTERDYEVLRNAARAGKLEVEIEGQ</sequence>
<name>A0A517YFG5_9BACT</name>
<evidence type="ECO:0008006" key="4">
    <source>
        <dbReference type="Google" id="ProtNLM"/>
    </source>
</evidence>
<evidence type="ECO:0000313" key="2">
    <source>
        <dbReference type="EMBL" id="QDU28977.1"/>
    </source>
</evidence>